<protein>
    <submittedName>
        <fullName evidence="1">Uncharacterized protein</fullName>
    </submittedName>
</protein>
<keyword evidence="2" id="KW-1185">Reference proteome</keyword>
<dbReference type="Proteomes" id="UP000007722">
    <property type="component" value="Chromosome"/>
</dbReference>
<dbReference type="AlphaFoldDB" id="D7DSQ6"/>
<dbReference type="InParanoid" id="D7DSQ6"/>
<organism evidence="1 2">
    <name type="scientific">Methanococcus voltae (strain ATCC BAA-1334 / A3)</name>
    <dbReference type="NCBI Taxonomy" id="456320"/>
    <lineage>
        <taxon>Archaea</taxon>
        <taxon>Methanobacteriati</taxon>
        <taxon>Methanobacteriota</taxon>
        <taxon>Methanomada group</taxon>
        <taxon>Methanococci</taxon>
        <taxon>Methanococcales</taxon>
        <taxon>Methanococcaceae</taxon>
        <taxon>Methanococcus</taxon>
    </lineage>
</organism>
<evidence type="ECO:0000313" key="1">
    <source>
        <dbReference type="EMBL" id="ADI36166.1"/>
    </source>
</evidence>
<dbReference type="EMBL" id="CP002057">
    <property type="protein sequence ID" value="ADI36166.1"/>
    <property type="molecule type" value="Genomic_DNA"/>
</dbReference>
<accession>D7DSQ6</accession>
<dbReference type="KEGG" id="mvo:Mvol_0506"/>
<reference evidence="1 2" key="1">
    <citation type="submission" date="2010-05" db="EMBL/GenBank/DDBJ databases">
        <title>Complete sequence of Methanococcus voltae A3.</title>
        <authorList>
            <consortium name="US DOE Joint Genome Institute"/>
            <person name="Lucas S."/>
            <person name="Copeland A."/>
            <person name="Lapidus A."/>
            <person name="Cheng J.-F."/>
            <person name="Bruce D."/>
            <person name="Goodwin L."/>
            <person name="Pitluck S."/>
            <person name="Lowry S."/>
            <person name="Clum A."/>
            <person name="Land M."/>
            <person name="Hauser L."/>
            <person name="Kyrpides N."/>
            <person name="Mikhailova N."/>
            <person name="Whitman W.B."/>
            <person name="Woyke T."/>
        </authorList>
    </citation>
    <scope>NUCLEOTIDE SEQUENCE [LARGE SCALE GENOMIC DNA]</scope>
    <source>
        <strain evidence="2">ATCC BAA-1334 / A3</strain>
    </source>
</reference>
<dbReference type="HOGENOM" id="CLU_2550339_0_0_2"/>
<evidence type="ECO:0000313" key="2">
    <source>
        <dbReference type="Proteomes" id="UP000007722"/>
    </source>
</evidence>
<proteinExistence type="predicted"/>
<gene>
    <name evidence="1" type="ordered locus">Mvol_0506</name>
</gene>
<dbReference type="STRING" id="456320.Mvol_0506"/>
<name>D7DSQ6_METV3</name>
<sequence>MNGEDYGKYKEYQDAISDKKIMNNDDLCNVVQNGFALIALEVSKLTKAVEESNQNTDSISYELYQIRQKFIEKERKERENDY</sequence>